<evidence type="ECO:0000313" key="1">
    <source>
        <dbReference type="EMBL" id="KAJ8669959.1"/>
    </source>
</evidence>
<sequence>MILPSASFLLSDICAQVKNYPEVEQFTSYKSVYTVPVRSIDEDLDSCVRSCTIALIGLASNTQIFNQSYSPLNLHDLRKDDVAIFVGALLLKFCTIITSGCYASKLADPEDLDDYPKEPEYEKCPCGADEDPKTVSIVVTSLMTIIGCFPNVGHCVVEGNKLILFALRPIKEGEKLCSYTESSIYECTPKSERQSQHRLFYNSSCDCIACTQNWSATLQDNKKLTEICVAEIRNSLIGAQIKREIDAISKQLEACSLSLNHPDFDLLEKAKNLVFKAWTHFHMPSPLIIASTKTMKSLITNLFALPKVPRGLSGPCS</sequence>
<evidence type="ECO:0000313" key="2">
    <source>
        <dbReference type="Proteomes" id="UP001239111"/>
    </source>
</evidence>
<dbReference type="Proteomes" id="UP001239111">
    <property type="component" value="Chromosome 3"/>
</dbReference>
<accession>A0ACC2NFU9</accession>
<organism evidence="1 2">
    <name type="scientific">Eretmocerus hayati</name>
    <dbReference type="NCBI Taxonomy" id="131215"/>
    <lineage>
        <taxon>Eukaryota</taxon>
        <taxon>Metazoa</taxon>
        <taxon>Ecdysozoa</taxon>
        <taxon>Arthropoda</taxon>
        <taxon>Hexapoda</taxon>
        <taxon>Insecta</taxon>
        <taxon>Pterygota</taxon>
        <taxon>Neoptera</taxon>
        <taxon>Endopterygota</taxon>
        <taxon>Hymenoptera</taxon>
        <taxon>Apocrita</taxon>
        <taxon>Proctotrupomorpha</taxon>
        <taxon>Chalcidoidea</taxon>
        <taxon>Aphelinidae</taxon>
        <taxon>Aphelininae</taxon>
        <taxon>Eretmocerus</taxon>
    </lineage>
</organism>
<name>A0ACC2NFU9_9HYME</name>
<keyword evidence="2" id="KW-1185">Reference proteome</keyword>
<gene>
    <name evidence="1" type="ORF">QAD02_001218</name>
</gene>
<dbReference type="EMBL" id="CM056743">
    <property type="protein sequence ID" value="KAJ8669959.1"/>
    <property type="molecule type" value="Genomic_DNA"/>
</dbReference>
<reference evidence="1" key="1">
    <citation type="submission" date="2023-04" db="EMBL/GenBank/DDBJ databases">
        <title>A chromosome-level genome assembly of the parasitoid wasp Eretmocerus hayati.</title>
        <authorList>
            <person name="Zhong Y."/>
            <person name="Liu S."/>
            <person name="Liu Y."/>
        </authorList>
    </citation>
    <scope>NUCLEOTIDE SEQUENCE</scope>
    <source>
        <strain evidence="1">ZJU_SS_LIU_2023</strain>
    </source>
</reference>
<proteinExistence type="predicted"/>
<comment type="caution">
    <text evidence="1">The sequence shown here is derived from an EMBL/GenBank/DDBJ whole genome shotgun (WGS) entry which is preliminary data.</text>
</comment>
<protein>
    <submittedName>
        <fullName evidence="1">Uncharacterized protein</fullName>
    </submittedName>
</protein>